<dbReference type="InterPro" id="IPR004136">
    <property type="entry name" value="NMO"/>
</dbReference>
<dbReference type="Gene3D" id="3.20.20.70">
    <property type="entry name" value="Aldolase class I"/>
    <property type="match status" value="2"/>
</dbReference>
<dbReference type="EMBL" id="RBIR01000002">
    <property type="protein sequence ID" value="RKR20482.1"/>
    <property type="molecule type" value="Genomic_DNA"/>
</dbReference>
<organism evidence="11 12">
    <name type="scientific">Arthrobacter oryzae</name>
    <dbReference type="NCBI Taxonomy" id="409290"/>
    <lineage>
        <taxon>Bacteria</taxon>
        <taxon>Bacillati</taxon>
        <taxon>Actinomycetota</taxon>
        <taxon>Actinomycetes</taxon>
        <taxon>Micrococcales</taxon>
        <taxon>Micrococcaceae</taxon>
        <taxon>Arthrobacter</taxon>
    </lineage>
</organism>
<evidence type="ECO:0000313" key="12">
    <source>
        <dbReference type="Proteomes" id="UP000276055"/>
    </source>
</evidence>
<evidence type="ECO:0000256" key="3">
    <source>
        <dbReference type="ARBA" id="ARBA00022575"/>
    </source>
</evidence>
<comment type="caution">
    <text evidence="11">The sequence shown here is derived from an EMBL/GenBank/DDBJ whole genome shotgun (WGS) entry which is preliminary data.</text>
</comment>
<dbReference type="GO" id="GO:0009636">
    <property type="term" value="P:response to toxic substance"/>
    <property type="evidence" value="ECO:0007669"/>
    <property type="project" value="UniProtKB-KW"/>
</dbReference>
<evidence type="ECO:0000313" key="11">
    <source>
        <dbReference type="EMBL" id="RKR20482.1"/>
    </source>
</evidence>
<keyword evidence="6" id="KW-0560">Oxidoreductase</keyword>
<keyword evidence="4" id="KW-0285">Flavoprotein</keyword>
<reference evidence="11 12" key="1">
    <citation type="submission" date="2018-10" db="EMBL/GenBank/DDBJ databases">
        <title>Genomic Encyclopedia of Type Strains, Phase IV (KMG-IV): sequencing the most valuable type-strain genomes for metagenomic binning, comparative biology and taxonomic classification.</title>
        <authorList>
            <person name="Goeker M."/>
        </authorList>
    </citation>
    <scope>NUCLEOTIDE SEQUENCE [LARGE SCALE GENOMIC DNA]</scope>
    <source>
        <strain evidence="11 12">DSM 25586</strain>
    </source>
</reference>
<evidence type="ECO:0000256" key="8">
    <source>
        <dbReference type="ARBA" id="ARBA00031155"/>
    </source>
</evidence>
<dbReference type="Proteomes" id="UP000276055">
    <property type="component" value="Unassembled WGS sequence"/>
</dbReference>
<dbReference type="PANTHER" id="PTHR42747:SF3">
    <property type="entry name" value="NITRONATE MONOOXYGENASE-RELATED"/>
    <property type="match status" value="1"/>
</dbReference>
<dbReference type="SUPFAM" id="SSF51412">
    <property type="entry name" value="Inosine monophosphate dehydrogenase (IMPDH)"/>
    <property type="match status" value="1"/>
</dbReference>
<evidence type="ECO:0000256" key="7">
    <source>
        <dbReference type="ARBA" id="ARBA00023033"/>
    </source>
</evidence>
<dbReference type="OrthoDB" id="9778912at2"/>
<dbReference type="PANTHER" id="PTHR42747">
    <property type="entry name" value="NITRONATE MONOOXYGENASE-RELATED"/>
    <property type="match status" value="1"/>
</dbReference>
<dbReference type="GO" id="GO:0018580">
    <property type="term" value="F:nitronate monooxygenase activity"/>
    <property type="evidence" value="ECO:0007669"/>
    <property type="project" value="InterPro"/>
</dbReference>
<evidence type="ECO:0000256" key="1">
    <source>
        <dbReference type="ARBA" id="ARBA00001917"/>
    </source>
</evidence>
<dbReference type="Pfam" id="PF03060">
    <property type="entry name" value="NMO"/>
    <property type="match status" value="2"/>
</dbReference>
<protein>
    <recommendedName>
        <fullName evidence="8">Propionate 3-nitronate monooxygenase</fullName>
    </recommendedName>
</protein>
<evidence type="ECO:0000256" key="10">
    <source>
        <dbReference type="SAM" id="MobiDB-lite"/>
    </source>
</evidence>
<keyword evidence="3" id="KW-0216">Detoxification</keyword>
<name>A0A495EUN1_9MICC</name>
<comment type="catalytic activity">
    <reaction evidence="9">
        <text>3 propionate 3-nitronate + 3 O2 + H2O = 3 3-oxopropanoate + 2 nitrate + nitrite + H2O2 + 3 H(+)</text>
        <dbReference type="Rhea" id="RHEA:57332"/>
        <dbReference type="ChEBI" id="CHEBI:15377"/>
        <dbReference type="ChEBI" id="CHEBI:15378"/>
        <dbReference type="ChEBI" id="CHEBI:15379"/>
        <dbReference type="ChEBI" id="CHEBI:16240"/>
        <dbReference type="ChEBI" id="CHEBI:16301"/>
        <dbReference type="ChEBI" id="CHEBI:17632"/>
        <dbReference type="ChEBI" id="CHEBI:33190"/>
        <dbReference type="ChEBI" id="CHEBI:136067"/>
    </reaction>
</comment>
<proteinExistence type="inferred from homology"/>
<keyword evidence="7" id="KW-0503">Monooxygenase</keyword>
<dbReference type="InterPro" id="IPR013785">
    <property type="entry name" value="Aldolase_TIM"/>
</dbReference>
<comment type="similarity">
    <text evidence="2">Belongs to the nitronate monooxygenase family. NMO class I subfamily.</text>
</comment>
<dbReference type="CDD" id="cd04730">
    <property type="entry name" value="NPD_like"/>
    <property type="match status" value="1"/>
</dbReference>
<gene>
    <name evidence="11" type="ORF">C8D78_1117</name>
</gene>
<evidence type="ECO:0000256" key="2">
    <source>
        <dbReference type="ARBA" id="ARBA00009881"/>
    </source>
</evidence>
<accession>A0A495EUN1</accession>
<evidence type="ECO:0000256" key="9">
    <source>
        <dbReference type="ARBA" id="ARBA00049401"/>
    </source>
</evidence>
<dbReference type="AlphaFoldDB" id="A0A495EUN1"/>
<feature type="region of interest" description="Disordered" evidence="10">
    <location>
        <begin position="182"/>
        <end position="232"/>
    </location>
</feature>
<feature type="compositionally biased region" description="Gly residues" evidence="10">
    <location>
        <begin position="203"/>
        <end position="214"/>
    </location>
</feature>
<comment type="cofactor">
    <cofactor evidence="1">
        <name>FMN</name>
        <dbReference type="ChEBI" id="CHEBI:58210"/>
    </cofactor>
</comment>
<feature type="compositionally biased region" description="Low complexity" evidence="10">
    <location>
        <begin position="182"/>
        <end position="202"/>
    </location>
</feature>
<keyword evidence="5" id="KW-0288">FMN</keyword>
<evidence type="ECO:0000256" key="4">
    <source>
        <dbReference type="ARBA" id="ARBA00022630"/>
    </source>
</evidence>
<evidence type="ECO:0000256" key="5">
    <source>
        <dbReference type="ARBA" id="ARBA00022643"/>
    </source>
</evidence>
<dbReference type="RefSeq" id="WP_120950980.1">
    <property type="nucleotide sequence ID" value="NZ_RBIR01000002.1"/>
</dbReference>
<sequence>MSHGLFGTPVIAAPMAGGTSTPGFVAAVHRAGGLGFLAAGYKSVAAMQADIRTVRESGARFGMNVFVPDPAQLAPSAALLAELEEYRLRLRPDALRYGVELPQLRLDDDDEWRAKIDVLLADPVELVSFAFGLPGQDVVRALQRAGSAVLATVTTAAEARQAADQGVDALVVQHASAGGHSSAFLPAPAPASLPSGSPPAGSQHGGSQPGGSQPGGSRAAGSQPFGSQPGGTTAELLTEVRSAVGLPLVGAGGVMDAAGLDAVLRAGAAAAQLGTAFLRSDESGARQLHKDALADPHFTRTRLTRAFTGRLARALENEFVRDHPEAPAAYPAVHHLTAPLRAAAAAAGDAERLNLWAGTGWQQAQAGPVAGILAGLLAGH</sequence>
<evidence type="ECO:0000256" key="6">
    <source>
        <dbReference type="ARBA" id="ARBA00023002"/>
    </source>
</evidence>